<dbReference type="GO" id="GO:0046872">
    <property type="term" value="F:metal ion binding"/>
    <property type="evidence" value="ECO:0007669"/>
    <property type="project" value="UniProtKB-KW"/>
</dbReference>
<feature type="compositionally biased region" description="Polar residues" evidence="4">
    <location>
        <begin position="206"/>
        <end position="215"/>
    </location>
</feature>
<reference evidence="7" key="1">
    <citation type="submission" date="2018-06" db="EMBL/GenBank/DDBJ databases">
        <authorList>
            <person name="Zhirakovskaya E."/>
        </authorList>
    </citation>
    <scope>NUCLEOTIDE SEQUENCE</scope>
</reference>
<evidence type="ECO:0000256" key="3">
    <source>
        <dbReference type="ARBA" id="ARBA00023004"/>
    </source>
</evidence>
<dbReference type="AlphaFoldDB" id="A0A3B1AAQ2"/>
<feature type="region of interest" description="Disordered" evidence="4">
    <location>
        <begin position="170"/>
        <end position="223"/>
    </location>
</feature>
<feature type="region of interest" description="Disordered" evidence="4">
    <location>
        <begin position="91"/>
        <end position="110"/>
    </location>
</feature>
<dbReference type="SUPFAM" id="SSF46626">
    <property type="entry name" value="Cytochrome c"/>
    <property type="match status" value="1"/>
</dbReference>
<organism evidence="7">
    <name type="scientific">hydrothermal vent metagenome</name>
    <dbReference type="NCBI Taxonomy" id="652676"/>
    <lineage>
        <taxon>unclassified sequences</taxon>
        <taxon>metagenomes</taxon>
        <taxon>ecological metagenomes</taxon>
    </lineage>
</organism>
<dbReference type="GO" id="GO:0009055">
    <property type="term" value="F:electron transfer activity"/>
    <property type="evidence" value="ECO:0007669"/>
    <property type="project" value="InterPro"/>
</dbReference>
<dbReference type="GO" id="GO:0020037">
    <property type="term" value="F:heme binding"/>
    <property type="evidence" value="ECO:0007669"/>
    <property type="project" value="InterPro"/>
</dbReference>
<keyword evidence="5" id="KW-0812">Transmembrane</keyword>
<evidence type="ECO:0000256" key="1">
    <source>
        <dbReference type="ARBA" id="ARBA00022617"/>
    </source>
</evidence>
<protein>
    <recommendedName>
        <fullName evidence="6">Cytochrome c domain-containing protein</fullName>
    </recommendedName>
</protein>
<keyword evidence="2" id="KW-0479">Metal-binding</keyword>
<sequence>MKKKLTYLVGISGLIGAAMFFLMGFFDISADNKHWKATEWILEVVRDSSIAKGSADIVVPDNLDDPKLYAKAAGNYAAMCSACHLAPDTKSSETRDGLYPQPPDFTQSEDHDAAKTFWVIKHGIKMTGMPAWGGSHSDESIWALVALIRQLPDLDKRKYSGLVAKYGGSHMQSGGHGGDSHGGSEAGTNEHNPSHKEKAGSGGHGKNNTTPTDNNSHGHDQPH</sequence>
<feature type="transmembrane region" description="Helical" evidence="5">
    <location>
        <begin position="7"/>
        <end position="26"/>
    </location>
</feature>
<dbReference type="EMBL" id="UOFR01000043">
    <property type="protein sequence ID" value="VAW97113.1"/>
    <property type="molecule type" value="Genomic_DNA"/>
</dbReference>
<evidence type="ECO:0000256" key="4">
    <source>
        <dbReference type="SAM" id="MobiDB-lite"/>
    </source>
</evidence>
<gene>
    <name evidence="7" type="ORF">MNBD_GAMMA21-855</name>
</gene>
<keyword evidence="1" id="KW-0349">Heme</keyword>
<evidence type="ECO:0000256" key="5">
    <source>
        <dbReference type="SAM" id="Phobius"/>
    </source>
</evidence>
<keyword evidence="3" id="KW-0408">Iron</keyword>
<evidence type="ECO:0000259" key="6">
    <source>
        <dbReference type="PROSITE" id="PS51007"/>
    </source>
</evidence>
<evidence type="ECO:0000256" key="2">
    <source>
        <dbReference type="ARBA" id="ARBA00022723"/>
    </source>
</evidence>
<proteinExistence type="predicted"/>
<dbReference type="InterPro" id="IPR009056">
    <property type="entry name" value="Cyt_c-like_dom"/>
</dbReference>
<accession>A0A3B1AAQ2</accession>
<feature type="domain" description="Cytochrome c" evidence="6">
    <location>
        <begin position="60"/>
        <end position="152"/>
    </location>
</feature>
<feature type="compositionally biased region" description="Gly residues" evidence="4">
    <location>
        <begin position="174"/>
        <end position="185"/>
    </location>
</feature>
<dbReference type="Pfam" id="PF13442">
    <property type="entry name" value="Cytochrome_CBB3"/>
    <property type="match status" value="1"/>
</dbReference>
<name>A0A3B1AAQ2_9ZZZZ</name>
<dbReference type="PROSITE" id="PS51007">
    <property type="entry name" value="CYTC"/>
    <property type="match status" value="1"/>
</dbReference>
<dbReference type="InterPro" id="IPR036909">
    <property type="entry name" value="Cyt_c-like_dom_sf"/>
</dbReference>
<dbReference type="Gene3D" id="1.10.760.10">
    <property type="entry name" value="Cytochrome c-like domain"/>
    <property type="match status" value="1"/>
</dbReference>
<keyword evidence="5" id="KW-1133">Transmembrane helix</keyword>
<evidence type="ECO:0000313" key="7">
    <source>
        <dbReference type="EMBL" id="VAW97113.1"/>
    </source>
</evidence>
<keyword evidence="5" id="KW-0472">Membrane</keyword>